<protein>
    <submittedName>
        <fullName evidence="3">DUF1345 domain-containing protein</fullName>
    </submittedName>
</protein>
<feature type="transmembrane region" description="Helical" evidence="2">
    <location>
        <begin position="54"/>
        <end position="74"/>
    </location>
</feature>
<evidence type="ECO:0000313" key="4">
    <source>
        <dbReference type="Proteomes" id="UP000638560"/>
    </source>
</evidence>
<proteinExistence type="predicted"/>
<dbReference type="Proteomes" id="UP000638560">
    <property type="component" value="Unassembled WGS sequence"/>
</dbReference>
<feature type="transmembrane region" description="Helical" evidence="2">
    <location>
        <begin position="95"/>
        <end position="113"/>
    </location>
</feature>
<keyword evidence="4" id="KW-1185">Reference proteome</keyword>
<organism evidence="3 4">
    <name type="scientific">Plantactinospora alkalitolerans</name>
    <dbReference type="NCBI Taxonomy" id="2789879"/>
    <lineage>
        <taxon>Bacteria</taxon>
        <taxon>Bacillati</taxon>
        <taxon>Actinomycetota</taxon>
        <taxon>Actinomycetes</taxon>
        <taxon>Micromonosporales</taxon>
        <taxon>Micromonosporaceae</taxon>
        <taxon>Plantactinospora</taxon>
    </lineage>
</organism>
<comment type="caution">
    <text evidence="3">The sequence shown here is derived from an EMBL/GenBank/DDBJ whole genome shotgun (WGS) entry which is preliminary data.</text>
</comment>
<keyword evidence="2" id="KW-0472">Membrane</keyword>
<gene>
    <name evidence="3" type="ORF">I0C86_23675</name>
</gene>
<name>A0ABS0H0I2_9ACTN</name>
<evidence type="ECO:0000256" key="1">
    <source>
        <dbReference type="SAM" id="MobiDB-lite"/>
    </source>
</evidence>
<feature type="compositionally biased region" description="Basic and acidic residues" evidence="1">
    <location>
        <begin position="8"/>
        <end position="21"/>
    </location>
</feature>
<dbReference type="RefSeq" id="WP_196203476.1">
    <property type="nucleotide sequence ID" value="NZ_JADPUN010000213.1"/>
</dbReference>
<feature type="transmembrane region" description="Helical" evidence="2">
    <location>
        <begin position="125"/>
        <end position="145"/>
    </location>
</feature>
<feature type="region of interest" description="Disordered" evidence="1">
    <location>
        <begin position="1"/>
        <end position="21"/>
    </location>
</feature>
<feature type="transmembrane region" description="Helical" evidence="2">
    <location>
        <begin position="26"/>
        <end position="48"/>
    </location>
</feature>
<keyword evidence="2" id="KW-0812">Transmembrane</keyword>
<accession>A0ABS0H0I2</accession>
<evidence type="ECO:0000313" key="3">
    <source>
        <dbReference type="EMBL" id="MBF9131940.1"/>
    </source>
</evidence>
<feature type="transmembrane region" description="Helical" evidence="2">
    <location>
        <begin position="206"/>
        <end position="227"/>
    </location>
</feature>
<evidence type="ECO:0000256" key="2">
    <source>
        <dbReference type="SAM" id="Phobius"/>
    </source>
</evidence>
<dbReference type="EMBL" id="JADPUN010000213">
    <property type="protein sequence ID" value="MBF9131940.1"/>
    <property type="molecule type" value="Genomic_DNA"/>
</dbReference>
<dbReference type="Pfam" id="PF07077">
    <property type="entry name" value="DUF1345"/>
    <property type="match status" value="1"/>
</dbReference>
<dbReference type="InterPro" id="IPR009781">
    <property type="entry name" value="DUF1345"/>
</dbReference>
<reference evidence="3 4" key="1">
    <citation type="submission" date="2020-11" db="EMBL/GenBank/DDBJ databases">
        <title>A novel isolate from a Black sea contaminated sediment with potential to produce alkanes: Plantactinospora alkalitolerans sp. nov.</title>
        <authorList>
            <person name="Carro L."/>
            <person name="Veyisoglu A."/>
            <person name="Guven K."/>
            <person name="Schumann P."/>
            <person name="Klenk H.-P."/>
            <person name="Sahin N."/>
        </authorList>
    </citation>
    <scope>NUCLEOTIDE SEQUENCE [LARGE SCALE GENOMIC DNA]</scope>
    <source>
        <strain evidence="3 4">S1510</strain>
    </source>
</reference>
<sequence length="228" mass="24588">MRLGRPAHSQDGEPPRARREPARASVQAAVFTAVGLCVGIPTTLLHSWVMGPLIGWDAAAVTYLVWAWSVLWPRTWQETATLAVREDPSRAVRDAVLLTAGLASLLAIGVLLATDGSVRGLERDAHIGLGIVSVLLSWTVVHTVFTARYAVLYYTGEDGGAVFHESEPPRYTDFAYLSFTVGMTFQVSDTSLTSKPMRAAVLRHALLSYLFGTVIIAATINLLAGLAK</sequence>
<keyword evidence="2" id="KW-1133">Transmembrane helix</keyword>